<reference evidence="1 2" key="1">
    <citation type="submission" date="2021-06" db="EMBL/GenBank/DDBJ databases">
        <authorList>
            <person name="Palmer J.M."/>
        </authorList>
    </citation>
    <scope>NUCLEOTIDE SEQUENCE [LARGE SCALE GENOMIC DNA]</scope>
    <source>
        <strain evidence="1 2">AS_MEX2019</strain>
        <tissue evidence="1">Muscle</tissue>
    </source>
</reference>
<dbReference type="Proteomes" id="UP001469553">
    <property type="component" value="Unassembled WGS sequence"/>
</dbReference>
<proteinExistence type="predicted"/>
<dbReference type="EMBL" id="JAHRIP010056924">
    <property type="protein sequence ID" value="MEQ2302670.1"/>
    <property type="molecule type" value="Genomic_DNA"/>
</dbReference>
<keyword evidence="2" id="KW-1185">Reference proteome</keyword>
<comment type="caution">
    <text evidence="1">The sequence shown here is derived from an EMBL/GenBank/DDBJ whole genome shotgun (WGS) entry which is preliminary data.</text>
</comment>
<organism evidence="1 2">
    <name type="scientific">Ameca splendens</name>
    <dbReference type="NCBI Taxonomy" id="208324"/>
    <lineage>
        <taxon>Eukaryota</taxon>
        <taxon>Metazoa</taxon>
        <taxon>Chordata</taxon>
        <taxon>Craniata</taxon>
        <taxon>Vertebrata</taxon>
        <taxon>Euteleostomi</taxon>
        <taxon>Actinopterygii</taxon>
        <taxon>Neopterygii</taxon>
        <taxon>Teleostei</taxon>
        <taxon>Neoteleostei</taxon>
        <taxon>Acanthomorphata</taxon>
        <taxon>Ovalentaria</taxon>
        <taxon>Atherinomorphae</taxon>
        <taxon>Cyprinodontiformes</taxon>
        <taxon>Goodeidae</taxon>
        <taxon>Ameca</taxon>
    </lineage>
</organism>
<evidence type="ECO:0000313" key="2">
    <source>
        <dbReference type="Proteomes" id="UP001469553"/>
    </source>
</evidence>
<name>A0ABV0Z9V7_9TELE</name>
<sequence length="80" mass="9509">MQPERTASEKIESFVVRWQFLPILLLIEKKKTQERSSIFPRKRKRSVLQWVIFSSVHSSRHKDARLMIVIAGDIEGYLLR</sequence>
<accession>A0ABV0Z9V7</accession>
<gene>
    <name evidence="1" type="ORF">AMECASPLE_009025</name>
</gene>
<evidence type="ECO:0000313" key="1">
    <source>
        <dbReference type="EMBL" id="MEQ2302670.1"/>
    </source>
</evidence>
<protein>
    <submittedName>
        <fullName evidence="1">Uncharacterized protein</fullName>
    </submittedName>
</protein>